<feature type="domain" description="Antitoxin Xre/MbcA/ParS-like toxin-binding" evidence="1">
    <location>
        <begin position="119"/>
        <end position="168"/>
    </location>
</feature>
<sequence length="171" mass="18743">MVAATFQRDEEKVPEIDADAIETENTERAYQLLGGRRVIKHQVRTSLDAHDMIVNGISSQALVHLVDTVNFLSSGDALNKAIGMSLRTLQRKKSDKGKGRLSAEYGSRAWRFAMILARATTVLGDQDSAESWMLAPAIGLDNRRPIDLLSSAVGAEAVEDYLALMEYGGYT</sequence>
<accession>A0A4R5ELC0</accession>
<organism evidence="3 4">
    <name type="scientific">Antarcticimicrobium sediminis</name>
    <dbReference type="NCBI Taxonomy" id="2546227"/>
    <lineage>
        <taxon>Bacteria</taxon>
        <taxon>Pseudomonadati</taxon>
        <taxon>Pseudomonadota</taxon>
        <taxon>Alphaproteobacteria</taxon>
        <taxon>Rhodobacterales</taxon>
        <taxon>Paracoccaceae</taxon>
        <taxon>Antarcticimicrobium</taxon>
    </lineage>
</organism>
<protein>
    <submittedName>
        <fullName evidence="3">DUF2384 domain-containing protein</fullName>
    </submittedName>
</protein>
<evidence type="ECO:0000313" key="3">
    <source>
        <dbReference type="EMBL" id="TDE35445.1"/>
    </source>
</evidence>
<feature type="domain" description="Antitoxin Xre-like helix-turn-helix" evidence="2">
    <location>
        <begin position="48"/>
        <end position="113"/>
    </location>
</feature>
<evidence type="ECO:0000313" key="4">
    <source>
        <dbReference type="Proteomes" id="UP000294662"/>
    </source>
</evidence>
<dbReference type="OrthoDB" id="5918037at2"/>
<evidence type="ECO:0000259" key="2">
    <source>
        <dbReference type="Pfam" id="PF20432"/>
    </source>
</evidence>
<gene>
    <name evidence="3" type="ORF">E1B25_17555</name>
</gene>
<keyword evidence="4" id="KW-1185">Reference proteome</keyword>
<dbReference type="InterPro" id="IPR046847">
    <property type="entry name" value="Xre-like_HTH"/>
</dbReference>
<reference evidence="3 4" key="1">
    <citation type="submission" date="2019-03" db="EMBL/GenBank/DDBJ databases">
        <authorList>
            <person name="Zhang S."/>
        </authorList>
    </citation>
    <scope>NUCLEOTIDE SEQUENCE [LARGE SCALE GENOMIC DNA]</scope>
    <source>
        <strain evidence="3 4">S4J41</strain>
    </source>
</reference>
<name>A0A4R5ELC0_9RHOB</name>
<dbReference type="GO" id="GO:0003677">
    <property type="term" value="F:DNA binding"/>
    <property type="evidence" value="ECO:0007669"/>
    <property type="project" value="InterPro"/>
</dbReference>
<dbReference type="Pfam" id="PF20432">
    <property type="entry name" value="Xre-like-HTH"/>
    <property type="match status" value="1"/>
</dbReference>
<dbReference type="Pfam" id="PF09722">
    <property type="entry name" value="Xre_MbcA_ParS_C"/>
    <property type="match status" value="1"/>
</dbReference>
<proteinExistence type="predicted"/>
<dbReference type="Proteomes" id="UP000294662">
    <property type="component" value="Unassembled WGS sequence"/>
</dbReference>
<dbReference type="NCBIfam" id="TIGR02293">
    <property type="entry name" value="TAS_TIGR02293"/>
    <property type="match status" value="1"/>
</dbReference>
<dbReference type="EMBL" id="SMFP01000013">
    <property type="protein sequence ID" value="TDE35445.1"/>
    <property type="molecule type" value="Genomic_DNA"/>
</dbReference>
<evidence type="ECO:0000259" key="1">
    <source>
        <dbReference type="Pfam" id="PF09722"/>
    </source>
</evidence>
<dbReference type="InterPro" id="IPR024467">
    <property type="entry name" value="Xre/MbcA/ParS-like_toxin-bd"/>
</dbReference>
<comment type="caution">
    <text evidence="3">The sequence shown here is derived from an EMBL/GenBank/DDBJ whole genome shotgun (WGS) entry which is preliminary data.</text>
</comment>
<dbReference type="InterPro" id="IPR011979">
    <property type="entry name" value="Antitox_Xre"/>
</dbReference>
<dbReference type="AlphaFoldDB" id="A0A4R5ELC0"/>
<dbReference type="RefSeq" id="WP_132830894.1">
    <property type="nucleotide sequence ID" value="NZ_SMFP01000013.1"/>
</dbReference>